<evidence type="ECO:0000256" key="1">
    <source>
        <dbReference type="SAM" id="SignalP"/>
    </source>
</evidence>
<dbReference type="EMBL" id="QVLU01000005">
    <property type="protein sequence ID" value="RGE72655.1"/>
    <property type="molecule type" value="Genomic_DNA"/>
</dbReference>
<keyword evidence="1" id="KW-0732">Signal</keyword>
<comment type="caution">
    <text evidence="2">The sequence shown here is derived from an EMBL/GenBank/DDBJ whole genome shotgun (WGS) entry which is preliminary data.</text>
</comment>
<keyword evidence="4" id="KW-1185">Reference proteome</keyword>
<dbReference type="Proteomes" id="UP000261166">
    <property type="component" value="Unassembled WGS sequence"/>
</dbReference>
<accession>A0A3E3I4S9</accession>
<evidence type="ECO:0000313" key="3">
    <source>
        <dbReference type="EMBL" id="RGE72655.1"/>
    </source>
</evidence>
<protein>
    <submittedName>
        <fullName evidence="2">Uncharacterized protein</fullName>
    </submittedName>
</protein>
<proteinExistence type="predicted"/>
<evidence type="ECO:0000313" key="2">
    <source>
        <dbReference type="EMBL" id="RGE60279.1"/>
    </source>
</evidence>
<dbReference type="AlphaFoldDB" id="A0A3E3I4S9"/>
<evidence type="ECO:0000313" key="4">
    <source>
        <dbReference type="Proteomes" id="UP000260812"/>
    </source>
</evidence>
<sequence>MKKKMLCLVTALLLGVLLGACSGSSAEKMFGVKLPSGDKLKLYMSRADVEKIMGDEEYKLVNNTYDYGYITLGYTDGLLSYISFNGDSTVSLLNGLSLGDTNYDKYDFTVYNDKDGNAYYKNNNGKYELTDTFDPKMEFQDGVTVTIYLSSEKKVESVMVLDSYVAMVRRLDG</sequence>
<organism evidence="2 4">
    <name type="scientific">Eisenbergiella massiliensis</name>
    <dbReference type="NCBI Taxonomy" id="1720294"/>
    <lineage>
        <taxon>Bacteria</taxon>
        <taxon>Bacillati</taxon>
        <taxon>Bacillota</taxon>
        <taxon>Clostridia</taxon>
        <taxon>Lachnospirales</taxon>
        <taxon>Lachnospiraceae</taxon>
        <taxon>Eisenbergiella</taxon>
    </lineage>
</organism>
<dbReference type="PROSITE" id="PS51257">
    <property type="entry name" value="PROKAR_LIPOPROTEIN"/>
    <property type="match status" value="1"/>
</dbReference>
<name>A0A3E3I4S9_9FIRM</name>
<dbReference type="EMBL" id="QVLV01000007">
    <property type="protein sequence ID" value="RGE60279.1"/>
    <property type="molecule type" value="Genomic_DNA"/>
</dbReference>
<dbReference type="GeneID" id="86055023"/>
<dbReference type="GeneID" id="97987544"/>
<dbReference type="Proteomes" id="UP000260812">
    <property type="component" value="Unassembled WGS sequence"/>
</dbReference>
<reference evidence="2 5" key="1">
    <citation type="submission" date="2018-08" db="EMBL/GenBank/DDBJ databases">
        <title>A genome reference for cultivated species of the human gut microbiota.</title>
        <authorList>
            <person name="Zou Y."/>
            <person name="Xue W."/>
            <person name="Luo G."/>
        </authorList>
    </citation>
    <scope>NUCLEOTIDE SEQUENCE [LARGE SCALE GENOMIC DNA]</scope>
    <source>
        <strain evidence="3 5">AF26-4BH</strain>
        <strain evidence="2">TF05-5AC</strain>
    </source>
</reference>
<dbReference type="RefSeq" id="WP_021639897.1">
    <property type="nucleotide sequence ID" value="NZ_CAMAZV010000003.1"/>
</dbReference>
<gene>
    <name evidence="3" type="ORF">DWY69_07160</name>
    <name evidence="2" type="ORF">DXC51_11825</name>
</gene>
<feature type="signal peptide" evidence="1">
    <location>
        <begin position="1"/>
        <end position="26"/>
    </location>
</feature>
<feature type="chain" id="PRO_5036080151" evidence="1">
    <location>
        <begin position="27"/>
        <end position="173"/>
    </location>
</feature>
<evidence type="ECO:0000313" key="5">
    <source>
        <dbReference type="Proteomes" id="UP000261166"/>
    </source>
</evidence>